<accession>A0A804QUF1</accession>
<reference evidence="3" key="1">
    <citation type="journal article" date="2009" name="Science">
        <title>The B73 maize genome: complexity, diversity, and dynamics.</title>
        <authorList>
            <person name="Schnable P.S."/>
            <person name="Ware D."/>
            <person name="Fulton R.S."/>
            <person name="Stein J.C."/>
            <person name="Wei F."/>
            <person name="Pasternak S."/>
            <person name="Liang C."/>
            <person name="Zhang J."/>
            <person name="Fulton L."/>
            <person name="Graves T.A."/>
            <person name="Minx P."/>
            <person name="Reily A.D."/>
            <person name="Courtney L."/>
            <person name="Kruchowski S.S."/>
            <person name="Tomlinson C."/>
            <person name="Strong C."/>
            <person name="Delehaunty K."/>
            <person name="Fronick C."/>
            <person name="Courtney B."/>
            <person name="Rock S.M."/>
            <person name="Belter E."/>
            <person name="Du F."/>
            <person name="Kim K."/>
            <person name="Abbott R.M."/>
            <person name="Cotton M."/>
            <person name="Levy A."/>
            <person name="Marchetto P."/>
            <person name="Ochoa K."/>
            <person name="Jackson S.M."/>
            <person name="Gillam B."/>
            <person name="Chen W."/>
            <person name="Yan L."/>
            <person name="Higginbotham J."/>
            <person name="Cardenas M."/>
            <person name="Waligorski J."/>
            <person name="Applebaum E."/>
            <person name="Phelps L."/>
            <person name="Falcone J."/>
            <person name="Kanchi K."/>
            <person name="Thane T."/>
            <person name="Scimone A."/>
            <person name="Thane N."/>
            <person name="Henke J."/>
            <person name="Wang T."/>
            <person name="Ruppert J."/>
            <person name="Shah N."/>
            <person name="Rotter K."/>
            <person name="Hodges J."/>
            <person name="Ingenthron E."/>
            <person name="Cordes M."/>
            <person name="Kohlberg S."/>
            <person name="Sgro J."/>
            <person name="Delgado B."/>
            <person name="Mead K."/>
            <person name="Chinwalla A."/>
            <person name="Leonard S."/>
            <person name="Crouse K."/>
            <person name="Collura K."/>
            <person name="Kudrna D."/>
            <person name="Currie J."/>
            <person name="He R."/>
            <person name="Angelova A."/>
            <person name="Rajasekar S."/>
            <person name="Mueller T."/>
            <person name="Lomeli R."/>
            <person name="Scara G."/>
            <person name="Ko A."/>
            <person name="Delaney K."/>
            <person name="Wissotski M."/>
            <person name="Lopez G."/>
            <person name="Campos D."/>
            <person name="Braidotti M."/>
            <person name="Ashley E."/>
            <person name="Golser W."/>
            <person name="Kim H."/>
            <person name="Lee S."/>
            <person name="Lin J."/>
            <person name="Dujmic Z."/>
            <person name="Kim W."/>
            <person name="Talag J."/>
            <person name="Zuccolo A."/>
            <person name="Fan C."/>
            <person name="Sebastian A."/>
            <person name="Kramer M."/>
            <person name="Spiegel L."/>
            <person name="Nascimento L."/>
            <person name="Zutavern T."/>
            <person name="Miller B."/>
            <person name="Ambroise C."/>
            <person name="Muller S."/>
            <person name="Spooner W."/>
            <person name="Narechania A."/>
            <person name="Ren L."/>
            <person name="Wei S."/>
            <person name="Kumari S."/>
            <person name="Faga B."/>
            <person name="Levy M.J."/>
            <person name="McMahan L."/>
            <person name="Van Buren P."/>
            <person name="Vaughn M.W."/>
            <person name="Ying K."/>
            <person name="Yeh C.-T."/>
            <person name="Emrich S.J."/>
            <person name="Jia Y."/>
            <person name="Kalyanaraman A."/>
            <person name="Hsia A.-P."/>
            <person name="Barbazuk W.B."/>
            <person name="Baucom R.S."/>
            <person name="Brutnell T.P."/>
            <person name="Carpita N.C."/>
            <person name="Chaparro C."/>
            <person name="Chia J.-M."/>
            <person name="Deragon J.-M."/>
            <person name="Estill J.C."/>
            <person name="Fu Y."/>
            <person name="Jeddeloh J.A."/>
            <person name="Han Y."/>
            <person name="Lee H."/>
            <person name="Li P."/>
            <person name="Lisch D.R."/>
            <person name="Liu S."/>
            <person name="Liu Z."/>
            <person name="Nagel D.H."/>
            <person name="McCann M.C."/>
            <person name="SanMiguel P."/>
            <person name="Myers A.M."/>
            <person name="Nettleton D."/>
            <person name="Nguyen J."/>
            <person name="Penning B.W."/>
            <person name="Ponnala L."/>
            <person name="Schneider K.L."/>
            <person name="Schwartz D.C."/>
            <person name="Sharma A."/>
            <person name="Soderlund C."/>
            <person name="Springer N.M."/>
            <person name="Sun Q."/>
            <person name="Wang H."/>
            <person name="Waterman M."/>
            <person name="Westerman R."/>
            <person name="Wolfgruber T.K."/>
            <person name="Yang L."/>
            <person name="Yu Y."/>
            <person name="Zhang L."/>
            <person name="Zhou S."/>
            <person name="Zhu Q."/>
            <person name="Bennetzen J.L."/>
            <person name="Dawe R.K."/>
            <person name="Jiang J."/>
            <person name="Jiang N."/>
            <person name="Presting G.G."/>
            <person name="Wessler S.R."/>
            <person name="Aluru S."/>
            <person name="Martienssen R.A."/>
            <person name="Clifton S.W."/>
            <person name="McCombie W.R."/>
            <person name="Wing R.A."/>
            <person name="Wilson R.K."/>
        </authorList>
    </citation>
    <scope>NUCLEOTIDE SEQUENCE [LARGE SCALE GENOMIC DNA]</scope>
    <source>
        <strain evidence="3">cv. B73</strain>
    </source>
</reference>
<feature type="compositionally biased region" description="Polar residues" evidence="1">
    <location>
        <begin position="112"/>
        <end position="121"/>
    </location>
</feature>
<dbReference type="InParanoid" id="A0A804QUF1"/>
<evidence type="ECO:0000313" key="3">
    <source>
        <dbReference type="Proteomes" id="UP000007305"/>
    </source>
</evidence>
<dbReference type="Gramene" id="Zm00001eb354220_T001">
    <property type="protein sequence ID" value="Zm00001eb354220_P001"/>
    <property type="gene ID" value="Zm00001eb354220"/>
</dbReference>
<name>A0A804QUF1_MAIZE</name>
<organism evidence="2 3">
    <name type="scientific">Zea mays</name>
    <name type="common">Maize</name>
    <dbReference type="NCBI Taxonomy" id="4577"/>
    <lineage>
        <taxon>Eukaryota</taxon>
        <taxon>Viridiplantae</taxon>
        <taxon>Streptophyta</taxon>
        <taxon>Embryophyta</taxon>
        <taxon>Tracheophyta</taxon>
        <taxon>Spermatophyta</taxon>
        <taxon>Magnoliopsida</taxon>
        <taxon>Liliopsida</taxon>
        <taxon>Poales</taxon>
        <taxon>Poaceae</taxon>
        <taxon>PACMAD clade</taxon>
        <taxon>Panicoideae</taxon>
        <taxon>Andropogonodae</taxon>
        <taxon>Andropogoneae</taxon>
        <taxon>Tripsacinae</taxon>
        <taxon>Zea</taxon>
    </lineage>
</organism>
<sequence length="121" mass="12922">MPCSRTRATNSLHATPRITQATNRGHNTVWEMARRDGGVLTPTSITAPVNARGPSPSDEIQGARAAHNLYSHAEQDQAFCCNPPAITTARIWGDLPTPHGAAPRTVQDEASTRGTHATSTQ</sequence>
<evidence type="ECO:0000256" key="1">
    <source>
        <dbReference type="SAM" id="MobiDB-lite"/>
    </source>
</evidence>
<evidence type="ECO:0000313" key="2">
    <source>
        <dbReference type="EnsemblPlants" id="Zm00001eb354220_P001"/>
    </source>
</evidence>
<dbReference type="AlphaFoldDB" id="A0A804QUF1"/>
<feature type="region of interest" description="Disordered" evidence="1">
    <location>
        <begin position="92"/>
        <end position="121"/>
    </location>
</feature>
<reference evidence="2" key="3">
    <citation type="submission" date="2021-05" db="UniProtKB">
        <authorList>
            <consortium name="EnsemblPlants"/>
        </authorList>
    </citation>
    <scope>IDENTIFICATION</scope>
    <source>
        <strain evidence="2">cv. B73</strain>
    </source>
</reference>
<proteinExistence type="predicted"/>
<dbReference type="Proteomes" id="UP000007305">
    <property type="component" value="Chromosome 8"/>
</dbReference>
<dbReference type="EnsemblPlants" id="Zm00001eb354220_T001">
    <property type="protein sequence ID" value="Zm00001eb354220_P001"/>
    <property type="gene ID" value="Zm00001eb354220"/>
</dbReference>
<keyword evidence="3" id="KW-1185">Reference proteome</keyword>
<reference evidence="2" key="2">
    <citation type="submission" date="2019-07" db="EMBL/GenBank/DDBJ databases">
        <authorList>
            <person name="Seetharam A."/>
            <person name="Woodhouse M."/>
            <person name="Cannon E."/>
        </authorList>
    </citation>
    <scope>NUCLEOTIDE SEQUENCE [LARGE SCALE GENOMIC DNA]</scope>
    <source>
        <strain evidence="2">cv. B73</strain>
    </source>
</reference>
<feature type="region of interest" description="Disordered" evidence="1">
    <location>
        <begin position="35"/>
        <end position="60"/>
    </location>
</feature>
<protein>
    <submittedName>
        <fullName evidence="2">Uncharacterized protein</fullName>
    </submittedName>
</protein>